<evidence type="ECO:0008006" key="3">
    <source>
        <dbReference type="Google" id="ProtNLM"/>
    </source>
</evidence>
<dbReference type="InterPro" id="IPR011990">
    <property type="entry name" value="TPR-like_helical_dom_sf"/>
</dbReference>
<dbReference type="AlphaFoldDB" id="A0A8K0TDB1"/>
<proteinExistence type="predicted"/>
<dbReference type="InterPro" id="IPR053137">
    <property type="entry name" value="NLR-like"/>
</dbReference>
<keyword evidence="2" id="KW-1185">Reference proteome</keyword>
<gene>
    <name evidence="1" type="ORF">B0T11DRAFT_244717</name>
</gene>
<dbReference type="OrthoDB" id="5225894at2759"/>
<organism evidence="1 2">
    <name type="scientific">Plectosphaerella cucumerina</name>
    <dbReference type="NCBI Taxonomy" id="40658"/>
    <lineage>
        <taxon>Eukaryota</taxon>
        <taxon>Fungi</taxon>
        <taxon>Dikarya</taxon>
        <taxon>Ascomycota</taxon>
        <taxon>Pezizomycotina</taxon>
        <taxon>Sordariomycetes</taxon>
        <taxon>Hypocreomycetidae</taxon>
        <taxon>Glomerellales</taxon>
        <taxon>Plectosphaerellaceae</taxon>
        <taxon>Plectosphaerella</taxon>
    </lineage>
</organism>
<dbReference type="PANTHER" id="PTHR46082:SF11">
    <property type="entry name" value="AAA+ ATPASE DOMAIN-CONTAINING PROTEIN-RELATED"/>
    <property type="match status" value="1"/>
</dbReference>
<name>A0A8K0TDB1_9PEZI</name>
<protein>
    <recommendedName>
        <fullName evidence="3">Kinesin light chain</fullName>
    </recommendedName>
</protein>
<dbReference type="Gene3D" id="1.25.40.10">
    <property type="entry name" value="Tetratricopeptide repeat domain"/>
    <property type="match status" value="1"/>
</dbReference>
<comment type="caution">
    <text evidence="1">The sequence shown here is derived from an EMBL/GenBank/DDBJ whole genome shotgun (WGS) entry which is preliminary data.</text>
</comment>
<evidence type="ECO:0000313" key="1">
    <source>
        <dbReference type="EMBL" id="KAH7359474.1"/>
    </source>
</evidence>
<accession>A0A8K0TDB1</accession>
<dbReference type="Pfam" id="PF13424">
    <property type="entry name" value="TPR_12"/>
    <property type="match status" value="1"/>
</dbReference>
<dbReference type="EMBL" id="JAGPXD010000004">
    <property type="protein sequence ID" value="KAH7359474.1"/>
    <property type="molecule type" value="Genomic_DNA"/>
</dbReference>
<evidence type="ECO:0000313" key="2">
    <source>
        <dbReference type="Proteomes" id="UP000813385"/>
    </source>
</evidence>
<dbReference type="Proteomes" id="UP000813385">
    <property type="component" value="Unassembled WGS sequence"/>
</dbReference>
<sequence length="101" mass="11272">MESSKTTHGVDNLDTLTRMANLASTYRGQGLLDEAERLEARVMEIKQIDRGVDHPSTLTSMANLALTYMDQGRWTYAEELQTLVMKASMSMFGALRGSRAQ</sequence>
<dbReference type="PANTHER" id="PTHR46082">
    <property type="entry name" value="ATP/GTP-BINDING PROTEIN-RELATED"/>
    <property type="match status" value="1"/>
</dbReference>
<reference evidence="1" key="1">
    <citation type="journal article" date="2021" name="Nat. Commun.">
        <title>Genetic determinants of endophytism in the Arabidopsis root mycobiome.</title>
        <authorList>
            <person name="Mesny F."/>
            <person name="Miyauchi S."/>
            <person name="Thiergart T."/>
            <person name="Pickel B."/>
            <person name="Atanasova L."/>
            <person name="Karlsson M."/>
            <person name="Huettel B."/>
            <person name="Barry K.W."/>
            <person name="Haridas S."/>
            <person name="Chen C."/>
            <person name="Bauer D."/>
            <person name="Andreopoulos W."/>
            <person name="Pangilinan J."/>
            <person name="LaButti K."/>
            <person name="Riley R."/>
            <person name="Lipzen A."/>
            <person name="Clum A."/>
            <person name="Drula E."/>
            <person name="Henrissat B."/>
            <person name="Kohler A."/>
            <person name="Grigoriev I.V."/>
            <person name="Martin F.M."/>
            <person name="Hacquard S."/>
        </authorList>
    </citation>
    <scope>NUCLEOTIDE SEQUENCE</scope>
    <source>
        <strain evidence="1">MPI-CAGE-AT-0016</strain>
    </source>
</reference>
<dbReference type="SUPFAM" id="SSF48452">
    <property type="entry name" value="TPR-like"/>
    <property type="match status" value="1"/>
</dbReference>